<evidence type="ECO:0000256" key="5">
    <source>
        <dbReference type="ARBA" id="ARBA00023136"/>
    </source>
</evidence>
<keyword evidence="5 6" id="KW-0472">Membrane</keyword>
<feature type="transmembrane region" description="Helical" evidence="6">
    <location>
        <begin position="350"/>
        <end position="370"/>
    </location>
</feature>
<sequence length="387" mass="42338">MTRTGFVVANLFHKKTRTWLTLLSVVMAFLLFGLLQAVNVVFSAGADFVGATRLVTQSRVSFTSSLPMRMVPEMDAIPGVQHVMYQQWFGAVFRDDPQIFAFAVDPMRLHAVYPEWVMPEEQWQAFAQTRTGMIAGRMLADKYGWKVGDKIPLQSNIFPQKNNSKDWTFDLVGIYDGKDEQWQRQTAGGMYINHAYFAEAALFGGGMAGIFVLRLDDPDLAESIATTVDTRYENSSDETKTQTEKDFQIGFVKQIGDIGLMVRWILFAVFFTLLLVVGNTMAQSVRERVPQLAVLKTLGFSDNAVLGFVMAETVALCAIGGLIGLGLATLAGAGLSAAAGGFLPPIAVDAQVWTAGLIAIVVLSLVVGLLPALRARRLRIVDALAGR</sequence>
<comment type="subcellular location">
    <subcellularLocation>
        <location evidence="1">Cell membrane</location>
        <topology evidence="1">Multi-pass membrane protein</topology>
    </subcellularLocation>
</comment>
<accession>A0A7W8DAA0</accession>
<comment type="caution">
    <text evidence="8">The sequence shown here is derived from an EMBL/GenBank/DDBJ whole genome shotgun (WGS) entry which is preliminary data.</text>
</comment>
<keyword evidence="3 6" id="KW-0812">Transmembrane</keyword>
<dbReference type="Pfam" id="PF02687">
    <property type="entry name" value="FtsX"/>
    <property type="match status" value="1"/>
</dbReference>
<dbReference type="AlphaFoldDB" id="A0A7W8DAA0"/>
<name>A0A7W8DAA0_9GAMM</name>
<dbReference type="InterPro" id="IPR003838">
    <property type="entry name" value="ABC3_permease_C"/>
</dbReference>
<dbReference type="PANTHER" id="PTHR43738">
    <property type="entry name" value="ABC TRANSPORTER, MEMBRANE PROTEIN"/>
    <property type="match status" value="1"/>
</dbReference>
<feature type="transmembrane region" description="Helical" evidence="6">
    <location>
        <begin position="303"/>
        <end position="330"/>
    </location>
</feature>
<keyword evidence="2" id="KW-1003">Cell membrane</keyword>
<evidence type="ECO:0000313" key="8">
    <source>
        <dbReference type="EMBL" id="MBB5209627.1"/>
    </source>
</evidence>
<organism evidence="8 9">
    <name type="scientific">Chiayiivirga flava</name>
    <dbReference type="NCBI Taxonomy" id="659595"/>
    <lineage>
        <taxon>Bacteria</taxon>
        <taxon>Pseudomonadati</taxon>
        <taxon>Pseudomonadota</taxon>
        <taxon>Gammaproteobacteria</taxon>
        <taxon>Lysobacterales</taxon>
        <taxon>Lysobacteraceae</taxon>
        <taxon>Chiayiivirga</taxon>
    </lineage>
</organism>
<evidence type="ECO:0000256" key="6">
    <source>
        <dbReference type="SAM" id="Phobius"/>
    </source>
</evidence>
<feature type="transmembrane region" description="Helical" evidence="6">
    <location>
        <begin position="261"/>
        <end position="282"/>
    </location>
</feature>
<dbReference type="Proteomes" id="UP000521199">
    <property type="component" value="Unassembled WGS sequence"/>
</dbReference>
<dbReference type="EMBL" id="JACHHP010000007">
    <property type="protein sequence ID" value="MBB5209627.1"/>
    <property type="molecule type" value="Genomic_DNA"/>
</dbReference>
<proteinExistence type="predicted"/>
<evidence type="ECO:0000256" key="2">
    <source>
        <dbReference type="ARBA" id="ARBA00022475"/>
    </source>
</evidence>
<evidence type="ECO:0000256" key="1">
    <source>
        <dbReference type="ARBA" id="ARBA00004651"/>
    </source>
</evidence>
<keyword evidence="4 6" id="KW-1133">Transmembrane helix</keyword>
<keyword evidence="9" id="KW-1185">Reference proteome</keyword>
<protein>
    <submittedName>
        <fullName evidence="8">Putative ABC transport system permease protein</fullName>
    </submittedName>
</protein>
<dbReference type="GO" id="GO:0005886">
    <property type="term" value="C:plasma membrane"/>
    <property type="evidence" value="ECO:0007669"/>
    <property type="project" value="UniProtKB-SubCell"/>
</dbReference>
<dbReference type="InterPro" id="IPR051125">
    <property type="entry name" value="ABC-4/HrtB_transporter"/>
</dbReference>
<gene>
    <name evidence="8" type="ORF">HNQ52_003199</name>
</gene>
<feature type="domain" description="ABC3 transporter permease C-terminal" evidence="7">
    <location>
        <begin position="266"/>
        <end position="378"/>
    </location>
</feature>
<evidence type="ECO:0000256" key="4">
    <source>
        <dbReference type="ARBA" id="ARBA00022989"/>
    </source>
</evidence>
<dbReference type="RefSeq" id="WP_183962165.1">
    <property type="nucleotide sequence ID" value="NZ_JACHHP010000007.1"/>
</dbReference>
<dbReference type="PANTHER" id="PTHR43738:SF3">
    <property type="entry name" value="ABC TRANSPORTER PERMEASE"/>
    <property type="match status" value="1"/>
</dbReference>
<evidence type="ECO:0000313" key="9">
    <source>
        <dbReference type="Proteomes" id="UP000521199"/>
    </source>
</evidence>
<reference evidence="8 9" key="1">
    <citation type="submission" date="2020-08" db="EMBL/GenBank/DDBJ databases">
        <title>Genomic Encyclopedia of Type Strains, Phase IV (KMG-IV): sequencing the most valuable type-strain genomes for metagenomic binning, comparative biology and taxonomic classification.</title>
        <authorList>
            <person name="Goeker M."/>
        </authorList>
    </citation>
    <scope>NUCLEOTIDE SEQUENCE [LARGE SCALE GENOMIC DNA]</scope>
    <source>
        <strain evidence="8 9">DSM 24163</strain>
    </source>
</reference>
<evidence type="ECO:0000256" key="3">
    <source>
        <dbReference type="ARBA" id="ARBA00022692"/>
    </source>
</evidence>
<evidence type="ECO:0000259" key="7">
    <source>
        <dbReference type="Pfam" id="PF02687"/>
    </source>
</evidence>